<evidence type="ECO:0000313" key="6">
    <source>
        <dbReference type="EMBL" id="GAI85810.1"/>
    </source>
</evidence>
<dbReference type="PANTHER" id="PTHR22600:SF57">
    <property type="entry name" value="BETA-N-ACETYLHEXOSAMINIDASE"/>
    <property type="match status" value="1"/>
</dbReference>
<dbReference type="InterPro" id="IPR017853">
    <property type="entry name" value="GH"/>
</dbReference>
<gene>
    <name evidence="6" type="ORF">S12H4_21831</name>
</gene>
<dbReference type="SUPFAM" id="SSF51445">
    <property type="entry name" value="(Trans)glycosidases"/>
    <property type="match status" value="1"/>
</dbReference>
<comment type="caution">
    <text evidence="6">The sequence shown here is derived from an EMBL/GenBank/DDBJ whole genome shotgun (WGS) entry which is preliminary data.</text>
</comment>
<dbReference type="GO" id="GO:0016020">
    <property type="term" value="C:membrane"/>
    <property type="evidence" value="ECO:0007669"/>
    <property type="project" value="TreeGrafter"/>
</dbReference>
<proteinExistence type="inferred from homology"/>
<dbReference type="Pfam" id="PF00728">
    <property type="entry name" value="Glyco_hydro_20"/>
    <property type="match status" value="1"/>
</dbReference>
<reference evidence="6" key="1">
    <citation type="journal article" date="2014" name="Front. Microbiol.">
        <title>High frequency of phylogenetically diverse reductive dehalogenase-homologous genes in deep subseafloor sedimentary metagenomes.</title>
        <authorList>
            <person name="Kawai M."/>
            <person name="Futagami T."/>
            <person name="Toyoda A."/>
            <person name="Takaki Y."/>
            <person name="Nishi S."/>
            <person name="Hori S."/>
            <person name="Arai W."/>
            <person name="Tsubouchi T."/>
            <person name="Morono Y."/>
            <person name="Uchiyama I."/>
            <person name="Ito T."/>
            <person name="Fujiyama A."/>
            <person name="Inagaki F."/>
            <person name="Takami H."/>
        </authorList>
    </citation>
    <scope>NUCLEOTIDE SEQUENCE</scope>
    <source>
        <strain evidence="6">Expedition CK06-06</strain>
    </source>
</reference>
<organism evidence="6">
    <name type="scientific">marine sediment metagenome</name>
    <dbReference type="NCBI Taxonomy" id="412755"/>
    <lineage>
        <taxon>unclassified sequences</taxon>
        <taxon>metagenomes</taxon>
        <taxon>ecological metagenomes</taxon>
    </lineage>
</organism>
<evidence type="ECO:0000256" key="1">
    <source>
        <dbReference type="ARBA" id="ARBA00001231"/>
    </source>
</evidence>
<sequence length="231" mass="26914">NEKTFDFLEDVLTEVIDLFPGRYIHIGADECPKDRWKECDKCQARIKAEGLKDEHELQSYFIKRIERFLLAQNRKLIGWDEILEGGLAPEATVMSWRGTKGGIEAAKQHHDVIMTPTGFCYFDYYQGEQKENEPLAIGGFLPLDKVYSYEPVPEELTVEEAKHILGAQGNVWTEYIKTPEYIEYMVYPRACALAEVVWTPKEKKDFDDFSNRMEKHFKRLDALNVNARHKE</sequence>
<dbReference type="InterPro" id="IPR015883">
    <property type="entry name" value="Glyco_hydro_20_cat"/>
</dbReference>
<dbReference type="Gene3D" id="3.20.20.80">
    <property type="entry name" value="Glycosidases"/>
    <property type="match status" value="1"/>
</dbReference>
<dbReference type="EC" id="3.2.1.52" evidence="3"/>
<dbReference type="PRINTS" id="PR00738">
    <property type="entry name" value="GLHYDRLASE20"/>
</dbReference>
<evidence type="ECO:0000256" key="3">
    <source>
        <dbReference type="ARBA" id="ARBA00012663"/>
    </source>
</evidence>
<accession>X1TDX4</accession>
<name>X1TDX4_9ZZZZ</name>
<dbReference type="GO" id="GO:0030203">
    <property type="term" value="P:glycosaminoglycan metabolic process"/>
    <property type="evidence" value="ECO:0007669"/>
    <property type="project" value="TreeGrafter"/>
</dbReference>
<protein>
    <recommendedName>
        <fullName evidence="3">beta-N-acetylhexosaminidase</fullName>
        <ecNumber evidence="3">3.2.1.52</ecNumber>
    </recommendedName>
</protein>
<keyword evidence="4" id="KW-0378">Hydrolase</keyword>
<evidence type="ECO:0000259" key="5">
    <source>
        <dbReference type="Pfam" id="PF00728"/>
    </source>
</evidence>
<comment type="similarity">
    <text evidence="2">Belongs to the glycosyl hydrolase 20 family.</text>
</comment>
<dbReference type="GO" id="GO:0005975">
    <property type="term" value="P:carbohydrate metabolic process"/>
    <property type="evidence" value="ECO:0007669"/>
    <property type="project" value="InterPro"/>
</dbReference>
<evidence type="ECO:0000256" key="2">
    <source>
        <dbReference type="ARBA" id="ARBA00006285"/>
    </source>
</evidence>
<feature type="non-terminal residue" evidence="6">
    <location>
        <position position="1"/>
    </location>
</feature>
<feature type="domain" description="Glycoside hydrolase family 20 catalytic" evidence="5">
    <location>
        <begin position="1"/>
        <end position="200"/>
    </location>
</feature>
<dbReference type="GO" id="GO:0004563">
    <property type="term" value="F:beta-N-acetylhexosaminidase activity"/>
    <property type="evidence" value="ECO:0007669"/>
    <property type="project" value="UniProtKB-EC"/>
</dbReference>
<dbReference type="PANTHER" id="PTHR22600">
    <property type="entry name" value="BETA-HEXOSAMINIDASE"/>
    <property type="match status" value="1"/>
</dbReference>
<dbReference type="InterPro" id="IPR025705">
    <property type="entry name" value="Beta_hexosaminidase_sua/sub"/>
</dbReference>
<evidence type="ECO:0000256" key="4">
    <source>
        <dbReference type="ARBA" id="ARBA00022801"/>
    </source>
</evidence>
<comment type="catalytic activity">
    <reaction evidence="1">
        <text>Hydrolysis of terminal non-reducing N-acetyl-D-hexosamine residues in N-acetyl-beta-D-hexosaminides.</text>
        <dbReference type="EC" id="3.2.1.52"/>
    </reaction>
</comment>
<dbReference type="EMBL" id="BARW01011287">
    <property type="protein sequence ID" value="GAI85810.1"/>
    <property type="molecule type" value="Genomic_DNA"/>
</dbReference>
<dbReference type="AlphaFoldDB" id="X1TDX4"/>